<dbReference type="Proteomes" id="UP001472677">
    <property type="component" value="Unassembled WGS sequence"/>
</dbReference>
<dbReference type="PANTHER" id="PTHR35546:SF130">
    <property type="entry name" value="EXPRESSED PROTEIN"/>
    <property type="match status" value="1"/>
</dbReference>
<evidence type="ECO:0000313" key="2">
    <source>
        <dbReference type="EMBL" id="KAK8572267.1"/>
    </source>
</evidence>
<reference evidence="2 3" key="1">
    <citation type="journal article" date="2024" name="G3 (Bethesda)">
        <title>Genome assembly of Hibiscus sabdariffa L. provides insights into metabolisms of medicinal natural products.</title>
        <authorList>
            <person name="Kim T."/>
        </authorList>
    </citation>
    <scope>NUCLEOTIDE SEQUENCE [LARGE SCALE GENOMIC DNA]</scope>
    <source>
        <strain evidence="2">TK-2024</strain>
        <tissue evidence="2">Old leaves</tissue>
    </source>
</reference>
<dbReference type="PANTHER" id="PTHR35546">
    <property type="entry name" value="F-BOX PROTEIN INTERACTION DOMAIN PROTEIN-RELATED"/>
    <property type="match status" value="1"/>
</dbReference>
<proteinExistence type="predicted"/>
<dbReference type="Pfam" id="PF00646">
    <property type="entry name" value="F-box"/>
    <property type="match status" value="1"/>
</dbReference>
<protein>
    <recommendedName>
        <fullName evidence="1">F-box domain-containing protein</fullName>
    </recommendedName>
</protein>
<dbReference type="InterPro" id="IPR055290">
    <property type="entry name" value="At3g26010-like"/>
</dbReference>
<keyword evidence="3" id="KW-1185">Reference proteome</keyword>
<feature type="domain" description="F-box" evidence="1">
    <location>
        <begin position="26"/>
        <end position="56"/>
    </location>
</feature>
<sequence>MQFIHSREIVCSSGNYGNYGVFGIKDVLIEVLCRLPPNILMQCSCVCKLWYVLIHRYCVPRITPSLPFLGCVVRIKASSTDTVIDRAVIPGEYDFDAFPPVFNLPVGDSGDVSLSAEHFLDSRGGLMLYRHPSEKEFVVWNPLSQKMLLVNWPGQKPESFAVLAVDIRNWKAERGMDMFKIISFPENNGILNVFCSYNWTWVERKVICVDCCGRRPIGCDTYTLDKSFVYLKGELFSLCYSDTLLLRLSIGDGDDDVVFNFCSLPNSGTNVGCLGSCGERIQYVENNTASRSMQIWEMDLDAHTWTQIYNFRLRVLREHPELIGFRVVRGKFKPLALDPVSGDGVIIWTPNLIFCYYYKSNHLIRMHCSDAFFDALTKHPPPDDAFVVTRCLAVL</sequence>
<dbReference type="SUPFAM" id="SSF81383">
    <property type="entry name" value="F-box domain"/>
    <property type="match status" value="1"/>
</dbReference>
<organism evidence="2 3">
    <name type="scientific">Hibiscus sabdariffa</name>
    <name type="common">roselle</name>
    <dbReference type="NCBI Taxonomy" id="183260"/>
    <lineage>
        <taxon>Eukaryota</taxon>
        <taxon>Viridiplantae</taxon>
        <taxon>Streptophyta</taxon>
        <taxon>Embryophyta</taxon>
        <taxon>Tracheophyta</taxon>
        <taxon>Spermatophyta</taxon>
        <taxon>Magnoliopsida</taxon>
        <taxon>eudicotyledons</taxon>
        <taxon>Gunneridae</taxon>
        <taxon>Pentapetalae</taxon>
        <taxon>rosids</taxon>
        <taxon>malvids</taxon>
        <taxon>Malvales</taxon>
        <taxon>Malvaceae</taxon>
        <taxon>Malvoideae</taxon>
        <taxon>Hibiscus</taxon>
    </lineage>
</organism>
<accession>A0ABR2F5H4</accession>
<evidence type="ECO:0000313" key="3">
    <source>
        <dbReference type="Proteomes" id="UP001472677"/>
    </source>
</evidence>
<dbReference type="InterPro" id="IPR001810">
    <property type="entry name" value="F-box_dom"/>
</dbReference>
<dbReference type="InterPro" id="IPR036047">
    <property type="entry name" value="F-box-like_dom_sf"/>
</dbReference>
<comment type="caution">
    <text evidence="2">The sequence shown here is derived from an EMBL/GenBank/DDBJ whole genome shotgun (WGS) entry which is preliminary data.</text>
</comment>
<gene>
    <name evidence="2" type="ORF">V6N12_028323</name>
</gene>
<dbReference type="EMBL" id="JBBPBM010000008">
    <property type="protein sequence ID" value="KAK8572267.1"/>
    <property type="molecule type" value="Genomic_DNA"/>
</dbReference>
<name>A0ABR2F5H4_9ROSI</name>
<evidence type="ECO:0000259" key="1">
    <source>
        <dbReference type="Pfam" id="PF00646"/>
    </source>
</evidence>